<proteinExistence type="predicted"/>
<keyword evidence="3" id="KW-1185">Reference proteome</keyword>
<dbReference type="RefSeq" id="WP_194043996.1">
    <property type="nucleotide sequence ID" value="NZ_CP063373.1"/>
</dbReference>
<sequence length="149" mass="16217">MPPTAYDVEYLAVPYKVVAPFVTSAAVSVLTFVLSKVAERRVGEKADDWKYSKARLVALSNWASDASQAVGAFLVPVLALEVIVSTKTPSWLIVFYSISAFLALCFGLIAVGVKQPVDWATKFWFNLPPAATLSFLINLAACLLVILLY</sequence>
<keyword evidence="1" id="KW-0472">Membrane</keyword>
<evidence type="ECO:0000313" key="3">
    <source>
        <dbReference type="Proteomes" id="UP000594205"/>
    </source>
</evidence>
<dbReference type="Proteomes" id="UP000594205">
    <property type="component" value="Chromosome"/>
</dbReference>
<reference evidence="2 3" key="1">
    <citation type="submission" date="2020-10" db="EMBL/GenBank/DDBJ databases">
        <title>Streptomyces ferrugineus complate genome analysis.</title>
        <authorList>
            <person name="Anwar N."/>
        </authorList>
    </citation>
    <scope>NUCLEOTIDE SEQUENCE [LARGE SCALE GENOMIC DNA]</scope>
    <source>
        <strain evidence="2 3">CCTCC AA2014009</strain>
    </source>
</reference>
<dbReference type="AlphaFoldDB" id="A0A7M2SLG9"/>
<keyword evidence="1" id="KW-0812">Transmembrane</keyword>
<evidence type="ECO:0000256" key="1">
    <source>
        <dbReference type="SAM" id="Phobius"/>
    </source>
</evidence>
<feature type="transmembrane region" description="Helical" evidence="1">
    <location>
        <begin position="91"/>
        <end position="111"/>
    </location>
</feature>
<accession>A0A7M2SLG9</accession>
<evidence type="ECO:0000313" key="2">
    <source>
        <dbReference type="EMBL" id="QOV37196.1"/>
    </source>
</evidence>
<name>A0A7M2SLG9_9ACTN</name>
<feature type="transmembrane region" description="Helical" evidence="1">
    <location>
        <begin position="123"/>
        <end position="148"/>
    </location>
</feature>
<feature type="transmembrane region" description="Helical" evidence="1">
    <location>
        <begin position="56"/>
        <end position="79"/>
    </location>
</feature>
<feature type="transmembrane region" description="Helical" evidence="1">
    <location>
        <begin position="12"/>
        <end position="35"/>
    </location>
</feature>
<dbReference type="KEGG" id="sfeu:IM697_01645"/>
<keyword evidence="1" id="KW-1133">Transmembrane helix</keyword>
<dbReference type="EMBL" id="CP063373">
    <property type="protein sequence ID" value="QOV37196.1"/>
    <property type="molecule type" value="Genomic_DNA"/>
</dbReference>
<gene>
    <name evidence="2" type="ORF">IM697_01645</name>
</gene>
<protein>
    <submittedName>
        <fullName evidence="2">Uncharacterized protein</fullName>
    </submittedName>
</protein>
<organism evidence="2 3">
    <name type="scientific">Streptomyces ferrugineus</name>
    <dbReference type="NCBI Taxonomy" id="1413221"/>
    <lineage>
        <taxon>Bacteria</taxon>
        <taxon>Bacillati</taxon>
        <taxon>Actinomycetota</taxon>
        <taxon>Actinomycetes</taxon>
        <taxon>Kitasatosporales</taxon>
        <taxon>Streptomycetaceae</taxon>
        <taxon>Streptomyces</taxon>
    </lineage>
</organism>